<evidence type="ECO:0000313" key="6">
    <source>
        <dbReference type="EMBL" id="MCF2526976.1"/>
    </source>
</evidence>
<dbReference type="CDD" id="cd00090">
    <property type="entry name" value="HTH_ARSR"/>
    <property type="match status" value="1"/>
</dbReference>
<evidence type="ECO:0000256" key="2">
    <source>
        <dbReference type="ARBA" id="ARBA00023125"/>
    </source>
</evidence>
<dbReference type="PROSITE" id="PS50987">
    <property type="entry name" value="HTH_ARSR_2"/>
    <property type="match status" value="1"/>
</dbReference>
<proteinExistence type="predicted"/>
<keyword evidence="1" id="KW-0805">Transcription regulation</keyword>
<reference evidence="6" key="1">
    <citation type="submission" date="2022-01" db="EMBL/GenBank/DDBJ databases">
        <title>Genome-Based Taxonomic Classification of the Phylum Actinobacteria.</title>
        <authorList>
            <person name="Gao Y."/>
        </authorList>
    </citation>
    <scope>NUCLEOTIDE SEQUENCE</scope>
    <source>
        <strain evidence="6">KLBMP 8922</strain>
    </source>
</reference>
<dbReference type="PRINTS" id="PR00778">
    <property type="entry name" value="HTHARSR"/>
</dbReference>
<dbReference type="AlphaFoldDB" id="A0AA41PWF0"/>
<feature type="domain" description="HTH arsR-type" evidence="5">
    <location>
        <begin position="23"/>
        <end position="119"/>
    </location>
</feature>
<dbReference type="GO" id="GO:0003700">
    <property type="term" value="F:DNA-binding transcription factor activity"/>
    <property type="evidence" value="ECO:0007669"/>
    <property type="project" value="InterPro"/>
</dbReference>
<keyword evidence="2" id="KW-0238">DNA-binding</keyword>
<dbReference type="Gene3D" id="1.10.10.10">
    <property type="entry name" value="Winged helix-like DNA-binding domain superfamily/Winged helix DNA-binding domain"/>
    <property type="match status" value="1"/>
</dbReference>
<name>A0AA41PWF0_9ACTN</name>
<dbReference type="Proteomes" id="UP001165378">
    <property type="component" value="Unassembled WGS sequence"/>
</dbReference>
<evidence type="ECO:0000259" key="5">
    <source>
        <dbReference type="PROSITE" id="PS50987"/>
    </source>
</evidence>
<dbReference type="Pfam" id="PF01022">
    <property type="entry name" value="HTH_5"/>
    <property type="match status" value="1"/>
</dbReference>
<evidence type="ECO:0000256" key="3">
    <source>
        <dbReference type="ARBA" id="ARBA00023163"/>
    </source>
</evidence>
<dbReference type="InterPro" id="IPR051081">
    <property type="entry name" value="HTH_MetalResp_TranReg"/>
</dbReference>
<dbReference type="EMBL" id="JAKFHA010000003">
    <property type="protein sequence ID" value="MCF2526976.1"/>
    <property type="molecule type" value="Genomic_DNA"/>
</dbReference>
<dbReference type="RefSeq" id="WP_235051130.1">
    <property type="nucleotide sequence ID" value="NZ_JAKFHA010000003.1"/>
</dbReference>
<dbReference type="SUPFAM" id="SSF46785">
    <property type="entry name" value="Winged helix' DNA-binding domain"/>
    <property type="match status" value="1"/>
</dbReference>
<evidence type="ECO:0000313" key="7">
    <source>
        <dbReference type="Proteomes" id="UP001165378"/>
    </source>
</evidence>
<dbReference type="SMART" id="SM00418">
    <property type="entry name" value="HTH_ARSR"/>
    <property type="match status" value="1"/>
</dbReference>
<accession>A0AA41PWF0</accession>
<dbReference type="InterPro" id="IPR036388">
    <property type="entry name" value="WH-like_DNA-bd_sf"/>
</dbReference>
<dbReference type="PANTHER" id="PTHR33154:SF33">
    <property type="entry name" value="TRANSCRIPTIONAL REPRESSOR SDPR"/>
    <property type="match status" value="1"/>
</dbReference>
<dbReference type="InterPro" id="IPR011991">
    <property type="entry name" value="ArsR-like_HTH"/>
</dbReference>
<protein>
    <submittedName>
        <fullName evidence="6">Metalloregulator ArsR/SmtB family transcription factor</fullName>
    </submittedName>
</protein>
<gene>
    <name evidence="6" type="ORF">LZ495_07065</name>
</gene>
<dbReference type="NCBIfam" id="NF033788">
    <property type="entry name" value="HTH_metalloreg"/>
    <property type="match status" value="1"/>
</dbReference>
<dbReference type="GO" id="GO:0003677">
    <property type="term" value="F:DNA binding"/>
    <property type="evidence" value="ECO:0007669"/>
    <property type="project" value="UniProtKB-KW"/>
</dbReference>
<evidence type="ECO:0000256" key="1">
    <source>
        <dbReference type="ARBA" id="ARBA00023015"/>
    </source>
</evidence>
<sequence length="130" mass="13952">MNADAARAQSQPEVGPNGPAKTLDADTAATYASWFKALADPTRVRLVNLLAVERRPMSVGEIVERSEVGQSTVSHHLKLLAEVRFVLAEKRGTSTYYRVNENCLSCFPSAADAVMGHPAPDPAAVPCEES</sequence>
<dbReference type="InterPro" id="IPR036390">
    <property type="entry name" value="WH_DNA-bd_sf"/>
</dbReference>
<dbReference type="InterPro" id="IPR001845">
    <property type="entry name" value="HTH_ArsR_DNA-bd_dom"/>
</dbReference>
<feature type="region of interest" description="Disordered" evidence="4">
    <location>
        <begin position="1"/>
        <end position="23"/>
    </location>
</feature>
<evidence type="ECO:0000256" key="4">
    <source>
        <dbReference type="SAM" id="MobiDB-lite"/>
    </source>
</evidence>
<keyword evidence="7" id="KW-1185">Reference proteome</keyword>
<organism evidence="6 7">
    <name type="scientific">Yinghuangia soli</name>
    <dbReference type="NCBI Taxonomy" id="2908204"/>
    <lineage>
        <taxon>Bacteria</taxon>
        <taxon>Bacillati</taxon>
        <taxon>Actinomycetota</taxon>
        <taxon>Actinomycetes</taxon>
        <taxon>Kitasatosporales</taxon>
        <taxon>Streptomycetaceae</taxon>
        <taxon>Yinghuangia</taxon>
    </lineage>
</organism>
<dbReference type="PANTHER" id="PTHR33154">
    <property type="entry name" value="TRANSCRIPTIONAL REGULATOR, ARSR FAMILY"/>
    <property type="match status" value="1"/>
</dbReference>
<keyword evidence="3" id="KW-0804">Transcription</keyword>
<comment type="caution">
    <text evidence="6">The sequence shown here is derived from an EMBL/GenBank/DDBJ whole genome shotgun (WGS) entry which is preliminary data.</text>
</comment>